<dbReference type="EMBL" id="CP144752">
    <property type="protein sequence ID" value="WVZ91165.1"/>
    <property type="molecule type" value="Genomic_DNA"/>
</dbReference>
<organism evidence="2 3">
    <name type="scientific">Paspalum notatum var. saurae</name>
    <dbReference type="NCBI Taxonomy" id="547442"/>
    <lineage>
        <taxon>Eukaryota</taxon>
        <taxon>Viridiplantae</taxon>
        <taxon>Streptophyta</taxon>
        <taxon>Embryophyta</taxon>
        <taxon>Tracheophyta</taxon>
        <taxon>Spermatophyta</taxon>
        <taxon>Magnoliopsida</taxon>
        <taxon>Liliopsida</taxon>
        <taxon>Poales</taxon>
        <taxon>Poaceae</taxon>
        <taxon>PACMAD clade</taxon>
        <taxon>Panicoideae</taxon>
        <taxon>Andropogonodae</taxon>
        <taxon>Paspaleae</taxon>
        <taxon>Paspalinae</taxon>
        <taxon>Paspalum</taxon>
    </lineage>
</organism>
<dbReference type="InterPro" id="IPR011065">
    <property type="entry name" value="Kunitz_inhibitor_STI-like_sf"/>
</dbReference>
<name>A0AAQ3XAJ9_PASNO</name>
<proteinExistence type="predicted"/>
<evidence type="ECO:0000313" key="2">
    <source>
        <dbReference type="EMBL" id="WVZ91165.1"/>
    </source>
</evidence>
<dbReference type="PANTHER" id="PTHR33107">
    <property type="entry name" value="KUNITZ TRYPSIN INHIBITOR 2"/>
    <property type="match status" value="1"/>
</dbReference>
<reference evidence="2 3" key="1">
    <citation type="submission" date="2024-02" db="EMBL/GenBank/DDBJ databases">
        <title>High-quality chromosome-scale genome assembly of Pensacola bahiagrass (Paspalum notatum Flugge var. saurae).</title>
        <authorList>
            <person name="Vega J.M."/>
            <person name="Podio M."/>
            <person name="Orjuela J."/>
            <person name="Siena L.A."/>
            <person name="Pessino S.C."/>
            <person name="Combes M.C."/>
            <person name="Mariac C."/>
            <person name="Albertini E."/>
            <person name="Pupilli F."/>
            <person name="Ortiz J.P.A."/>
            <person name="Leblanc O."/>
        </authorList>
    </citation>
    <scope>NUCLEOTIDE SEQUENCE [LARGE SCALE GENOMIC DNA]</scope>
    <source>
        <strain evidence="2">R1</strain>
        <tissue evidence="2">Leaf</tissue>
    </source>
</reference>
<accession>A0AAQ3XAJ9</accession>
<sequence>MTISMKHLLLLLPLLAVFFISCTANDSAAQPVYDTENHELTSQESYYVLPAEQGTADAGTGDGLKMIGTYRPCNSFVGQEPGELGDPVRFLPLNESYSEEKVLASTNVKVGFHVITPCIEGMYWHIDGGAGIGGAPRGSVAVGKNEGESWPIPLPPAFAFRIERHDDGGPTKGYKLVSCADKAGPCRDLGLYSSKGKTWLAVSNSPFVVVFKKKSRHVFA</sequence>
<gene>
    <name evidence="2" type="ORF">U9M48_037370</name>
</gene>
<keyword evidence="3" id="KW-1185">Reference proteome</keyword>
<dbReference type="AlphaFoldDB" id="A0AAQ3XAJ9"/>
<dbReference type="Pfam" id="PF00197">
    <property type="entry name" value="Kunitz_legume"/>
    <property type="match status" value="1"/>
</dbReference>
<dbReference type="InterPro" id="IPR002160">
    <property type="entry name" value="Prot_inh_Kunz-lg"/>
</dbReference>
<dbReference type="Gene3D" id="2.80.10.50">
    <property type="match status" value="1"/>
</dbReference>
<dbReference type="Proteomes" id="UP001341281">
    <property type="component" value="Chromosome 08"/>
</dbReference>
<dbReference type="SUPFAM" id="SSF50386">
    <property type="entry name" value="STI-like"/>
    <property type="match status" value="1"/>
</dbReference>
<feature type="chain" id="PRO_5042811370" evidence="1">
    <location>
        <begin position="25"/>
        <end position="220"/>
    </location>
</feature>
<evidence type="ECO:0000256" key="1">
    <source>
        <dbReference type="SAM" id="SignalP"/>
    </source>
</evidence>
<feature type="signal peptide" evidence="1">
    <location>
        <begin position="1"/>
        <end position="24"/>
    </location>
</feature>
<dbReference type="SMART" id="SM00452">
    <property type="entry name" value="STI"/>
    <property type="match status" value="1"/>
</dbReference>
<keyword evidence="1" id="KW-0732">Signal</keyword>
<dbReference type="GO" id="GO:0004866">
    <property type="term" value="F:endopeptidase inhibitor activity"/>
    <property type="evidence" value="ECO:0007669"/>
    <property type="project" value="InterPro"/>
</dbReference>
<evidence type="ECO:0000313" key="3">
    <source>
        <dbReference type="Proteomes" id="UP001341281"/>
    </source>
</evidence>
<protein>
    <submittedName>
        <fullName evidence="2">Uncharacterized protein</fullName>
    </submittedName>
</protein>
<dbReference type="PANTHER" id="PTHR33107:SF5">
    <property type="entry name" value="KUNITZ TRYPSIN INHIBITOR 5"/>
    <property type="match status" value="1"/>
</dbReference>
<dbReference type="PROSITE" id="PS51257">
    <property type="entry name" value="PROKAR_LIPOPROTEIN"/>
    <property type="match status" value="1"/>
</dbReference>